<evidence type="ECO:0000259" key="3">
    <source>
        <dbReference type="PROSITE" id="PS50948"/>
    </source>
</evidence>
<dbReference type="InterPro" id="IPR036383">
    <property type="entry name" value="TSP1_rpt_sf"/>
</dbReference>
<proteinExistence type="predicted"/>
<dbReference type="Pfam" id="PF00024">
    <property type="entry name" value="PAN_1"/>
    <property type="match status" value="2"/>
</dbReference>
<accession>A0AA36G8I5</accession>
<evidence type="ECO:0000313" key="5">
    <source>
        <dbReference type="Proteomes" id="UP001177023"/>
    </source>
</evidence>
<dbReference type="InterPro" id="IPR003609">
    <property type="entry name" value="Pan_app"/>
</dbReference>
<dbReference type="InterPro" id="IPR000884">
    <property type="entry name" value="TSP1_rpt"/>
</dbReference>
<name>A0AA36G8I5_9BILA</name>
<feature type="compositionally biased region" description="Acidic residues" evidence="1">
    <location>
        <begin position="346"/>
        <end position="363"/>
    </location>
</feature>
<feature type="compositionally biased region" description="Basic and acidic residues" evidence="1">
    <location>
        <begin position="298"/>
        <end position="308"/>
    </location>
</feature>
<organism evidence="4 5">
    <name type="scientific">Mesorhabditis spiculigera</name>
    <dbReference type="NCBI Taxonomy" id="96644"/>
    <lineage>
        <taxon>Eukaryota</taxon>
        <taxon>Metazoa</taxon>
        <taxon>Ecdysozoa</taxon>
        <taxon>Nematoda</taxon>
        <taxon>Chromadorea</taxon>
        <taxon>Rhabditida</taxon>
        <taxon>Rhabditina</taxon>
        <taxon>Rhabditomorpha</taxon>
        <taxon>Rhabditoidea</taxon>
        <taxon>Rhabditidae</taxon>
        <taxon>Mesorhabditinae</taxon>
        <taxon>Mesorhabditis</taxon>
    </lineage>
</organism>
<reference evidence="4" key="1">
    <citation type="submission" date="2023-06" db="EMBL/GenBank/DDBJ databases">
        <authorList>
            <person name="Delattre M."/>
        </authorList>
    </citation>
    <scope>NUCLEOTIDE SEQUENCE</scope>
    <source>
        <strain evidence="4">AF72</strain>
    </source>
</reference>
<feature type="compositionally biased region" description="Acidic residues" evidence="1">
    <location>
        <begin position="262"/>
        <end position="280"/>
    </location>
</feature>
<evidence type="ECO:0000313" key="4">
    <source>
        <dbReference type="EMBL" id="CAJ0583205.1"/>
    </source>
</evidence>
<keyword evidence="5" id="KW-1185">Reference proteome</keyword>
<dbReference type="Gene3D" id="3.50.4.10">
    <property type="entry name" value="Hepatocyte Growth Factor"/>
    <property type="match status" value="2"/>
</dbReference>
<dbReference type="CDD" id="cd01099">
    <property type="entry name" value="PAN_AP_HGF"/>
    <property type="match status" value="1"/>
</dbReference>
<feature type="non-terminal residue" evidence="4">
    <location>
        <position position="532"/>
    </location>
</feature>
<comment type="caution">
    <text evidence="4">The sequence shown here is derived from an EMBL/GenBank/DDBJ whole genome shotgun (WGS) entry which is preliminary data.</text>
</comment>
<feature type="domain" description="Apple" evidence="3">
    <location>
        <begin position="31"/>
        <end position="119"/>
    </location>
</feature>
<feature type="compositionally biased region" description="Basic and acidic residues" evidence="1">
    <location>
        <begin position="327"/>
        <end position="345"/>
    </location>
</feature>
<dbReference type="EMBL" id="CATQJA010002665">
    <property type="protein sequence ID" value="CAJ0583205.1"/>
    <property type="molecule type" value="Genomic_DNA"/>
</dbReference>
<dbReference type="Proteomes" id="UP001177023">
    <property type="component" value="Unassembled WGS sequence"/>
</dbReference>
<keyword evidence="2" id="KW-0732">Signal</keyword>
<feature type="region of interest" description="Disordered" evidence="1">
    <location>
        <begin position="224"/>
        <end position="367"/>
    </location>
</feature>
<sequence>MYRLLAGLALATLAAAAPSNQRVVVENGAICEGKASAFFVVDNTMMTAGDNVIYKDFSEEECLSTCSTNRDPFGRSILCSSFVYDHVAFTCTIYKDKSKPEGNGEKTAVQGKRYFEKFCLSSDLPMECADGRFIRSDDSVLVGFATNVSLSETLEDCVATCVRDKGCLSAMYFYEEGECITNTESAQTRPAAFTKEDTEKVLYFSNGCLAKKSSNAKTFKTPTANTELVTDAPKPTTTTKSHAEDYDRSSAAPEGSGQRESETEETTIVESEDVDGETTIDEERQVENEFMEPATEAAPRKHSNDRTKILKFNKPAREFGSKTVQAYKEDRKTKKKAEQQQKMMEEVDTEDEEEEEAEEEEEPVNVRASAQAGEFLPKPTETTVNPALLFSEWSDWTPCTKSGERRVRRRKCLDLRRCLGALMQVENCPAVTTVAPVPDDYDQPPLESVRSIVPEPKDSDYFADQGARPVPLPPAPVEKSGVWSNWLGVCQQFASGQPCNNGEMIGFESRECLAKDPDQCTGPFFRYCTLHC</sequence>
<evidence type="ECO:0000256" key="1">
    <source>
        <dbReference type="SAM" id="MobiDB-lite"/>
    </source>
</evidence>
<dbReference type="PROSITE" id="PS50948">
    <property type="entry name" value="PAN"/>
    <property type="match status" value="2"/>
</dbReference>
<dbReference type="SUPFAM" id="SSF82895">
    <property type="entry name" value="TSP-1 type 1 repeat"/>
    <property type="match status" value="1"/>
</dbReference>
<feature type="signal peptide" evidence="2">
    <location>
        <begin position="1"/>
        <end position="16"/>
    </location>
</feature>
<dbReference type="SUPFAM" id="SSF57414">
    <property type="entry name" value="Hairpin loop containing domain-like"/>
    <property type="match status" value="2"/>
</dbReference>
<protein>
    <recommendedName>
        <fullName evidence="3">Apple domain-containing protein</fullName>
    </recommendedName>
</protein>
<gene>
    <name evidence="4" type="ORF">MSPICULIGERA_LOCUS21297</name>
</gene>
<feature type="chain" id="PRO_5041389319" description="Apple domain-containing protein" evidence="2">
    <location>
        <begin position="17"/>
        <end position="532"/>
    </location>
</feature>
<feature type="domain" description="Apple" evidence="3">
    <location>
        <begin position="128"/>
        <end position="208"/>
    </location>
</feature>
<dbReference type="PROSITE" id="PS50092">
    <property type="entry name" value="TSP1"/>
    <property type="match status" value="1"/>
</dbReference>
<dbReference type="AlphaFoldDB" id="A0AA36G8I5"/>
<evidence type="ECO:0000256" key="2">
    <source>
        <dbReference type="SAM" id="SignalP"/>
    </source>
</evidence>
<dbReference type="SMART" id="SM00473">
    <property type="entry name" value="PAN_AP"/>
    <property type="match status" value="2"/>
</dbReference>